<dbReference type="InterPro" id="IPR036259">
    <property type="entry name" value="MFS_trans_sf"/>
</dbReference>
<evidence type="ECO:0000256" key="7">
    <source>
        <dbReference type="SAM" id="Phobius"/>
    </source>
</evidence>
<evidence type="ECO:0000313" key="10">
    <source>
        <dbReference type="Proteomes" id="UP001597383"/>
    </source>
</evidence>
<accession>A0ABW4VX61</accession>
<keyword evidence="10" id="KW-1185">Reference proteome</keyword>
<keyword evidence="2" id="KW-0813">Transport</keyword>
<dbReference type="PROSITE" id="PS00216">
    <property type="entry name" value="SUGAR_TRANSPORT_1"/>
    <property type="match status" value="1"/>
</dbReference>
<protein>
    <submittedName>
        <fullName evidence="9">MFS transporter</fullName>
    </submittedName>
</protein>
<feature type="transmembrane region" description="Helical" evidence="7">
    <location>
        <begin position="327"/>
        <end position="345"/>
    </location>
</feature>
<feature type="transmembrane region" description="Helical" evidence="7">
    <location>
        <begin position="366"/>
        <end position="385"/>
    </location>
</feature>
<feature type="transmembrane region" description="Helical" evidence="7">
    <location>
        <begin position="12"/>
        <end position="33"/>
    </location>
</feature>
<evidence type="ECO:0000256" key="5">
    <source>
        <dbReference type="ARBA" id="ARBA00022989"/>
    </source>
</evidence>
<feature type="transmembrane region" description="Helical" evidence="7">
    <location>
        <begin position="39"/>
        <end position="62"/>
    </location>
</feature>
<dbReference type="InterPro" id="IPR011701">
    <property type="entry name" value="MFS"/>
</dbReference>
<dbReference type="SUPFAM" id="SSF103473">
    <property type="entry name" value="MFS general substrate transporter"/>
    <property type="match status" value="1"/>
</dbReference>
<feature type="transmembrane region" description="Helical" evidence="7">
    <location>
        <begin position="222"/>
        <end position="240"/>
    </location>
</feature>
<keyword evidence="4 7" id="KW-0812">Transmembrane</keyword>
<comment type="caution">
    <text evidence="9">The sequence shown here is derived from an EMBL/GenBank/DDBJ whole genome shotgun (WGS) entry which is preliminary data.</text>
</comment>
<reference evidence="10" key="1">
    <citation type="journal article" date="2019" name="Int. J. Syst. Evol. Microbiol.">
        <title>The Global Catalogue of Microorganisms (GCM) 10K type strain sequencing project: providing services to taxonomists for standard genome sequencing and annotation.</title>
        <authorList>
            <consortium name="The Broad Institute Genomics Platform"/>
            <consortium name="The Broad Institute Genome Sequencing Center for Infectious Disease"/>
            <person name="Wu L."/>
            <person name="Ma J."/>
        </authorList>
    </citation>
    <scope>NUCLEOTIDE SEQUENCE [LARGE SCALE GENOMIC DNA]</scope>
    <source>
        <strain evidence="10">R28</strain>
    </source>
</reference>
<feature type="transmembrane region" description="Helical" evidence="7">
    <location>
        <begin position="74"/>
        <end position="92"/>
    </location>
</feature>
<comment type="subcellular location">
    <subcellularLocation>
        <location evidence="1">Cell membrane</location>
        <topology evidence="1">Multi-pass membrane protein</topology>
    </subcellularLocation>
</comment>
<feature type="transmembrane region" description="Helical" evidence="7">
    <location>
        <begin position="391"/>
        <end position="410"/>
    </location>
</feature>
<feature type="transmembrane region" description="Helical" evidence="7">
    <location>
        <begin position="275"/>
        <end position="298"/>
    </location>
</feature>
<feature type="transmembrane region" description="Helical" evidence="7">
    <location>
        <begin position="305"/>
        <end position="321"/>
    </location>
</feature>
<keyword evidence="5 7" id="KW-1133">Transmembrane helix</keyword>
<dbReference type="PANTHER" id="PTHR23517:SF3">
    <property type="entry name" value="INTEGRAL MEMBRANE TRANSPORT PROTEIN"/>
    <property type="match status" value="1"/>
</dbReference>
<dbReference type="Pfam" id="PF07690">
    <property type="entry name" value="MFS_1"/>
    <property type="match status" value="2"/>
</dbReference>
<evidence type="ECO:0000256" key="6">
    <source>
        <dbReference type="ARBA" id="ARBA00023136"/>
    </source>
</evidence>
<feature type="transmembrane region" description="Helical" evidence="7">
    <location>
        <begin position="142"/>
        <end position="161"/>
    </location>
</feature>
<evidence type="ECO:0000256" key="2">
    <source>
        <dbReference type="ARBA" id="ARBA00022448"/>
    </source>
</evidence>
<dbReference type="PROSITE" id="PS50850">
    <property type="entry name" value="MFS"/>
    <property type="match status" value="1"/>
</dbReference>
<evidence type="ECO:0000256" key="3">
    <source>
        <dbReference type="ARBA" id="ARBA00022475"/>
    </source>
</evidence>
<dbReference type="Gene3D" id="1.20.1250.20">
    <property type="entry name" value="MFS general substrate transporter like domains"/>
    <property type="match status" value="1"/>
</dbReference>
<dbReference type="RefSeq" id="WP_377555893.1">
    <property type="nucleotide sequence ID" value="NZ_JBHUHQ010000011.1"/>
</dbReference>
<dbReference type="EMBL" id="JBHUHQ010000011">
    <property type="protein sequence ID" value="MFD2043837.1"/>
    <property type="molecule type" value="Genomic_DNA"/>
</dbReference>
<dbReference type="InterPro" id="IPR005829">
    <property type="entry name" value="Sugar_transporter_CS"/>
</dbReference>
<proteinExistence type="predicted"/>
<name>A0ABW4VX61_9BACI</name>
<feature type="transmembrane region" description="Helical" evidence="7">
    <location>
        <begin position="167"/>
        <end position="186"/>
    </location>
</feature>
<sequence>MSIFHFHPVIRIRMLLQFITTIATMSVIPYLIIFFSEQLGTFITGFLFLCVMAANVIGSILGGYISDRLGRKRVILIAELIVFISFIGAALVNSPWYTFPYITFFLFIFIQLSTGATTPVYQALIIDVSHPDNRKSIYTYVYWLRNMATAIGSMIGAFLFFEYHFYLFIGVAVCTLFSFMITFFFIQETFTPTKEVSVITKTKSGYLLPPFIQIIQTYKKVLLHRFFIILTVATLLMVSVEEQLTNYIGVRLVNEIPEAVPLLSLFSFSVDGMNLVGMLKTTNTLIVVFCTMLITWILQRMNERLVLLIGLCLFFVGYTIISYSTLPLLLIIAMVFASIGEIMYAPIQQTMLANTIPDNERSTYMAMYTIAAILGVSTAGVFLIISNWIPAIAFTIIIALMGTISTGLFIQLTRKRDIVQNEKLHRKEIN</sequence>
<dbReference type="InterPro" id="IPR050171">
    <property type="entry name" value="MFS_Transporters"/>
</dbReference>
<feature type="transmembrane region" description="Helical" evidence="7">
    <location>
        <begin position="98"/>
        <end position="121"/>
    </location>
</feature>
<keyword evidence="3" id="KW-1003">Cell membrane</keyword>
<evidence type="ECO:0000259" key="8">
    <source>
        <dbReference type="PROSITE" id="PS50850"/>
    </source>
</evidence>
<dbReference type="Proteomes" id="UP001597383">
    <property type="component" value="Unassembled WGS sequence"/>
</dbReference>
<gene>
    <name evidence="9" type="ORF">ACFSJF_06105</name>
</gene>
<evidence type="ECO:0000256" key="1">
    <source>
        <dbReference type="ARBA" id="ARBA00004651"/>
    </source>
</evidence>
<keyword evidence="6 7" id="KW-0472">Membrane</keyword>
<evidence type="ECO:0000313" key="9">
    <source>
        <dbReference type="EMBL" id="MFD2043837.1"/>
    </source>
</evidence>
<dbReference type="PANTHER" id="PTHR23517">
    <property type="entry name" value="RESISTANCE PROTEIN MDTM, PUTATIVE-RELATED-RELATED"/>
    <property type="match status" value="1"/>
</dbReference>
<dbReference type="InterPro" id="IPR020846">
    <property type="entry name" value="MFS_dom"/>
</dbReference>
<evidence type="ECO:0000256" key="4">
    <source>
        <dbReference type="ARBA" id="ARBA00022692"/>
    </source>
</evidence>
<feature type="domain" description="Major facilitator superfamily (MFS) profile" evidence="8">
    <location>
        <begin position="1"/>
        <end position="414"/>
    </location>
</feature>
<organism evidence="9 10">
    <name type="scientific">Ornithinibacillus salinisoli</name>
    <dbReference type="NCBI Taxonomy" id="1848459"/>
    <lineage>
        <taxon>Bacteria</taxon>
        <taxon>Bacillati</taxon>
        <taxon>Bacillota</taxon>
        <taxon>Bacilli</taxon>
        <taxon>Bacillales</taxon>
        <taxon>Bacillaceae</taxon>
        <taxon>Ornithinibacillus</taxon>
    </lineage>
</organism>